<keyword evidence="2" id="KW-1003">Cell membrane</keyword>
<reference evidence="10" key="1">
    <citation type="journal article" date="2019" name="Int. J. Syst. Evol. Microbiol.">
        <title>The Global Catalogue of Microorganisms (GCM) 10K type strain sequencing project: providing services to taxonomists for standard genome sequencing and annotation.</title>
        <authorList>
            <consortium name="The Broad Institute Genomics Platform"/>
            <consortium name="The Broad Institute Genome Sequencing Center for Infectious Disease"/>
            <person name="Wu L."/>
            <person name="Ma J."/>
        </authorList>
    </citation>
    <scope>NUCLEOTIDE SEQUENCE [LARGE SCALE GENOMIC DNA]</scope>
    <source>
        <strain evidence="10">CCM 7491</strain>
    </source>
</reference>
<accession>A0ABV7NBV9</accession>
<evidence type="ECO:0000256" key="4">
    <source>
        <dbReference type="ARBA" id="ARBA00022679"/>
    </source>
</evidence>
<organism evidence="9 10">
    <name type="scientific">Sphingobium rhizovicinum</name>
    <dbReference type="NCBI Taxonomy" id="432308"/>
    <lineage>
        <taxon>Bacteria</taxon>
        <taxon>Pseudomonadati</taxon>
        <taxon>Pseudomonadota</taxon>
        <taxon>Alphaproteobacteria</taxon>
        <taxon>Sphingomonadales</taxon>
        <taxon>Sphingomonadaceae</taxon>
        <taxon>Sphingobium</taxon>
    </lineage>
</organism>
<feature type="transmembrane region" description="Helical" evidence="8">
    <location>
        <begin position="214"/>
        <end position="232"/>
    </location>
</feature>
<feature type="transmembrane region" description="Helical" evidence="8">
    <location>
        <begin position="346"/>
        <end position="369"/>
    </location>
</feature>
<feature type="transmembrane region" description="Helical" evidence="8">
    <location>
        <begin position="183"/>
        <end position="202"/>
    </location>
</feature>
<dbReference type="RefSeq" id="WP_380794391.1">
    <property type="nucleotide sequence ID" value="NZ_JBHRVU010000004.1"/>
</dbReference>
<dbReference type="EMBL" id="JBHRVU010000004">
    <property type="protein sequence ID" value="MFC3440974.1"/>
    <property type="molecule type" value="Genomic_DNA"/>
</dbReference>
<dbReference type="Proteomes" id="UP001595681">
    <property type="component" value="Unassembled WGS sequence"/>
</dbReference>
<evidence type="ECO:0000256" key="6">
    <source>
        <dbReference type="ARBA" id="ARBA00022989"/>
    </source>
</evidence>
<evidence type="ECO:0008006" key="11">
    <source>
        <dbReference type="Google" id="ProtNLM"/>
    </source>
</evidence>
<feature type="transmembrane region" description="Helical" evidence="8">
    <location>
        <begin position="146"/>
        <end position="163"/>
    </location>
</feature>
<feature type="transmembrane region" description="Helical" evidence="8">
    <location>
        <begin position="252"/>
        <end position="276"/>
    </location>
</feature>
<evidence type="ECO:0000313" key="10">
    <source>
        <dbReference type="Proteomes" id="UP001595681"/>
    </source>
</evidence>
<dbReference type="InterPro" id="IPR050297">
    <property type="entry name" value="LipidA_mod_glycosyltrf_83"/>
</dbReference>
<keyword evidence="4" id="KW-0808">Transferase</keyword>
<sequence>MADAALPLPHAPALPRVAPDLITPLCWTALVVGLACRLFSGMNAPLWFDETFSAVIATQPDIAHLVRWMLRELSGPTYYSMLFAWQQVVGDSNVALRLPSLILSIATPLLILWRGYPDRQVRMIWAAVTALSVIGFDSATQARPYALLFLLATAHAIAFLRLIEQPDLRRAFWWTGLSALTVLTHYHAAVICGIQGIAYLAIRPRQAIRTWPALLPLVPMTAWMAFHLPFILSFTNKDTVWYGTLGLDALWLIPSLLTGLAWPGVLLLGAMAASFVHDMIAARRGKAAWPYSAAQTALVGSGLIAVTIVMSMGFLVPSFTARYILPYVPALLAGVAFWIRRMGKAAPLIAAPMLCLMTGSAAAQLAGYVRAPEEDFRYAFNFEQPSQWIAAHGARQLVMLWDSPTAGLDDPDGHMAQVGGYFLRRDGHPMPVTAPPWPRRGDPNRLLLQLAGERPHSAILWAYDASVPGTRGQAHPWAISRIDPRWQCRDFGRAPITVLACVQP</sequence>
<comment type="caution">
    <text evidence="9">The sequence shown here is derived from an EMBL/GenBank/DDBJ whole genome shotgun (WGS) entry which is preliminary data.</text>
</comment>
<evidence type="ECO:0000256" key="3">
    <source>
        <dbReference type="ARBA" id="ARBA00022676"/>
    </source>
</evidence>
<feature type="transmembrane region" description="Helical" evidence="8">
    <location>
        <begin position="323"/>
        <end position="339"/>
    </location>
</feature>
<evidence type="ECO:0000256" key="2">
    <source>
        <dbReference type="ARBA" id="ARBA00022475"/>
    </source>
</evidence>
<keyword evidence="3" id="KW-0328">Glycosyltransferase</keyword>
<evidence type="ECO:0000256" key="8">
    <source>
        <dbReference type="SAM" id="Phobius"/>
    </source>
</evidence>
<dbReference type="PANTHER" id="PTHR33908:SF3">
    <property type="entry name" value="UNDECAPRENYL PHOSPHATE-ALPHA-4-AMINO-4-DEOXY-L-ARABINOSE ARABINOSYL TRANSFERASE"/>
    <property type="match status" value="1"/>
</dbReference>
<dbReference type="PANTHER" id="PTHR33908">
    <property type="entry name" value="MANNOSYLTRANSFERASE YKCB-RELATED"/>
    <property type="match status" value="1"/>
</dbReference>
<feature type="transmembrane region" description="Helical" evidence="8">
    <location>
        <begin position="94"/>
        <end position="116"/>
    </location>
</feature>
<comment type="subcellular location">
    <subcellularLocation>
        <location evidence="1">Cell membrane</location>
        <topology evidence="1">Multi-pass membrane protein</topology>
    </subcellularLocation>
</comment>
<feature type="transmembrane region" description="Helical" evidence="8">
    <location>
        <begin position="297"/>
        <end position="317"/>
    </location>
</feature>
<proteinExistence type="predicted"/>
<keyword evidence="10" id="KW-1185">Reference proteome</keyword>
<protein>
    <recommendedName>
        <fullName evidence="11">Glycosyltransferase RgtA/B/C/D-like domain-containing protein</fullName>
    </recommendedName>
</protein>
<name>A0ABV7NBV9_9SPHN</name>
<evidence type="ECO:0000256" key="1">
    <source>
        <dbReference type="ARBA" id="ARBA00004651"/>
    </source>
</evidence>
<keyword evidence="6 8" id="KW-1133">Transmembrane helix</keyword>
<evidence type="ECO:0000256" key="7">
    <source>
        <dbReference type="ARBA" id="ARBA00023136"/>
    </source>
</evidence>
<keyword evidence="7 8" id="KW-0472">Membrane</keyword>
<keyword evidence="5 8" id="KW-0812">Transmembrane</keyword>
<gene>
    <name evidence="9" type="ORF">ACFOKF_07150</name>
</gene>
<evidence type="ECO:0000256" key="5">
    <source>
        <dbReference type="ARBA" id="ARBA00022692"/>
    </source>
</evidence>
<evidence type="ECO:0000313" key="9">
    <source>
        <dbReference type="EMBL" id="MFC3440974.1"/>
    </source>
</evidence>